<evidence type="ECO:0000259" key="1">
    <source>
        <dbReference type="SMART" id="SM00966"/>
    </source>
</evidence>
<keyword evidence="3" id="KW-1185">Reference proteome</keyword>
<reference evidence="2 3" key="1">
    <citation type="submission" date="2024-02" db="EMBL/GenBank/DDBJ databases">
        <title>STSV induces naive adaptation in Sulfolobus.</title>
        <authorList>
            <person name="Xiang X."/>
            <person name="Song M."/>
        </authorList>
    </citation>
    <scope>NUCLEOTIDE SEQUENCE [LARGE SCALE GENOMIC DNA]</scope>
    <source>
        <strain evidence="2 3">RT2</strain>
    </source>
</reference>
<dbReference type="Proteomes" id="UP001432202">
    <property type="component" value="Chromosome"/>
</dbReference>
<dbReference type="EMBL" id="CP146016">
    <property type="protein sequence ID" value="WWQ61624.1"/>
    <property type="molecule type" value="Genomic_DNA"/>
</dbReference>
<dbReference type="SUPFAM" id="SSF109755">
    <property type="entry name" value="PhoU-like"/>
    <property type="match status" value="1"/>
</dbReference>
<dbReference type="InterPro" id="IPR028366">
    <property type="entry name" value="PhoU"/>
</dbReference>
<dbReference type="AlphaFoldDB" id="A0AAX4L3W1"/>
<evidence type="ECO:0000313" key="3">
    <source>
        <dbReference type="Proteomes" id="UP001432202"/>
    </source>
</evidence>
<protein>
    <submittedName>
        <fullName evidence="2">Phosphate uptake regulator PhoU</fullName>
    </submittedName>
</protein>
<sequence length="313" mass="36633">MEKNLRRRIQKIKGGSYIITLPPEWIRRNNLDAKSEVLVIQKDGELLIKPIRKYSSKKIINLDEVDIETVKYLINVYYMQGISEIEIISQSVISTIIKNELKTLQLYLQGLIVENESFNYIRFRIHDNAYINLIEEMKNFANKLEILLEDLYRIAENPVKEMAIDLKNRSEELYKLYNLLIREIALISQKEEEFDIKNLPTKDLILYAIAMRDMGRMLSHIKTASSVISECKSIPSETVIAIQKVIRMFKEAREVFFDQNMEYIRNIRDSMKEINKLASSTEIECKELAREVIRIGSYCIALMDDGVHKSVKL</sequence>
<dbReference type="InterPro" id="IPR007159">
    <property type="entry name" value="SpoVT-AbrB_dom"/>
</dbReference>
<dbReference type="GO" id="GO:0030643">
    <property type="term" value="P:intracellular phosphate ion homeostasis"/>
    <property type="evidence" value="ECO:0007669"/>
    <property type="project" value="InterPro"/>
</dbReference>
<name>A0AAX4L3W1_9CREN</name>
<accession>A0AAX4L3W1</accession>
<gene>
    <name evidence="2" type="ORF">V6M85_06005</name>
</gene>
<proteinExistence type="predicted"/>
<feature type="domain" description="SpoVT-AbrB" evidence="1">
    <location>
        <begin position="11"/>
        <end position="56"/>
    </location>
</feature>
<dbReference type="InterPro" id="IPR037914">
    <property type="entry name" value="SpoVT-AbrB_sf"/>
</dbReference>
<dbReference type="SUPFAM" id="SSF89447">
    <property type="entry name" value="AbrB/MazE/MraZ-like"/>
    <property type="match status" value="1"/>
</dbReference>
<evidence type="ECO:0000313" key="2">
    <source>
        <dbReference type="EMBL" id="WWQ61624.1"/>
    </source>
</evidence>
<dbReference type="Pfam" id="PF04014">
    <property type="entry name" value="MazE_antitoxin"/>
    <property type="match status" value="1"/>
</dbReference>
<organism evidence="2 3">
    <name type="scientific">Sulfolobus tengchongensis</name>
    <dbReference type="NCBI Taxonomy" id="207809"/>
    <lineage>
        <taxon>Archaea</taxon>
        <taxon>Thermoproteota</taxon>
        <taxon>Thermoprotei</taxon>
        <taxon>Sulfolobales</taxon>
        <taxon>Sulfolobaceae</taxon>
        <taxon>Sulfolobus</taxon>
    </lineage>
</organism>
<dbReference type="GO" id="GO:0045936">
    <property type="term" value="P:negative regulation of phosphate metabolic process"/>
    <property type="evidence" value="ECO:0007669"/>
    <property type="project" value="InterPro"/>
</dbReference>
<dbReference type="PANTHER" id="PTHR42930">
    <property type="entry name" value="PHOSPHATE-SPECIFIC TRANSPORT SYSTEM ACCESSORY PROTEIN PHOU"/>
    <property type="match status" value="1"/>
</dbReference>
<dbReference type="RefSeq" id="WP_338604255.1">
    <property type="nucleotide sequence ID" value="NZ_CP146016.1"/>
</dbReference>
<dbReference type="GO" id="GO:0003677">
    <property type="term" value="F:DNA binding"/>
    <property type="evidence" value="ECO:0007669"/>
    <property type="project" value="InterPro"/>
</dbReference>
<dbReference type="PANTHER" id="PTHR42930:SF5">
    <property type="entry name" value="PHOSPHATE UPTAKE REGULATOR, PHOU"/>
    <property type="match status" value="1"/>
</dbReference>
<dbReference type="SMART" id="SM00966">
    <property type="entry name" value="SpoVT_AbrB"/>
    <property type="match status" value="1"/>
</dbReference>
<dbReference type="GeneID" id="89336303"/>